<evidence type="ECO:0000256" key="1">
    <source>
        <dbReference type="ARBA" id="ARBA00012513"/>
    </source>
</evidence>
<evidence type="ECO:0000256" key="4">
    <source>
        <dbReference type="SAM" id="MobiDB-lite"/>
    </source>
</evidence>
<dbReference type="PANTHER" id="PTHR11909">
    <property type="entry name" value="CASEIN KINASE-RELATED"/>
    <property type="match status" value="1"/>
</dbReference>
<feature type="region of interest" description="Disordered" evidence="4">
    <location>
        <begin position="149"/>
        <end position="173"/>
    </location>
</feature>
<dbReference type="InterPro" id="IPR000719">
    <property type="entry name" value="Prot_kinase_dom"/>
</dbReference>
<dbReference type="SMART" id="SM00220">
    <property type="entry name" value="S_TKc"/>
    <property type="match status" value="1"/>
</dbReference>
<organism evidence="6">
    <name type="scientific">viral metagenome</name>
    <dbReference type="NCBI Taxonomy" id="1070528"/>
    <lineage>
        <taxon>unclassified sequences</taxon>
        <taxon>metagenomes</taxon>
        <taxon>organismal metagenomes</taxon>
    </lineage>
</organism>
<dbReference type="InterPro" id="IPR050235">
    <property type="entry name" value="CK1_Ser-Thr_kinase"/>
</dbReference>
<dbReference type="InterPro" id="IPR008271">
    <property type="entry name" value="Ser/Thr_kinase_AS"/>
</dbReference>
<keyword evidence="3" id="KW-0067">ATP-binding</keyword>
<dbReference type="EMBL" id="MN738970">
    <property type="protein sequence ID" value="QHT33627.1"/>
    <property type="molecule type" value="Genomic_DNA"/>
</dbReference>
<evidence type="ECO:0000259" key="5">
    <source>
        <dbReference type="PROSITE" id="PS50011"/>
    </source>
</evidence>
<accession>A0A6C0EX01</accession>
<dbReference type="SUPFAM" id="SSF56112">
    <property type="entry name" value="Protein kinase-like (PK-like)"/>
    <property type="match status" value="1"/>
</dbReference>
<dbReference type="EC" id="2.7.11.1" evidence="1"/>
<evidence type="ECO:0000313" key="6">
    <source>
        <dbReference type="EMBL" id="QHT33627.1"/>
    </source>
</evidence>
<evidence type="ECO:0000256" key="2">
    <source>
        <dbReference type="ARBA" id="ARBA00022741"/>
    </source>
</evidence>
<dbReference type="PROSITE" id="PS50011">
    <property type="entry name" value="PROTEIN_KINASE_DOM"/>
    <property type="match status" value="1"/>
</dbReference>
<keyword evidence="2" id="KW-0547">Nucleotide-binding</keyword>
<dbReference type="Gene3D" id="1.10.510.10">
    <property type="entry name" value="Transferase(Phosphotransferase) domain 1"/>
    <property type="match status" value="1"/>
</dbReference>
<dbReference type="PROSITE" id="PS00107">
    <property type="entry name" value="PROTEIN_KINASE_ATP"/>
    <property type="match status" value="1"/>
</dbReference>
<dbReference type="Pfam" id="PF00069">
    <property type="entry name" value="Pkinase"/>
    <property type="match status" value="2"/>
</dbReference>
<dbReference type="GO" id="GO:0005524">
    <property type="term" value="F:ATP binding"/>
    <property type="evidence" value="ECO:0007669"/>
    <property type="project" value="UniProtKB-KW"/>
</dbReference>
<proteinExistence type="predicted"/>
<dbReference type="GO" id="GO:0004674">
    <property type="term" value="F:protein serine/threonine kinase activity"/>
    <property type="evidence" value="ECO:0007669"/>
    <property type="project" value="UniProtKB-EC"/>
</dbReference>
<dbReference type="AlphaFoldDB" id="A0A6C0EX01"/>
<name>A0A6C0EX01_9ZZZZ</name>
<protein>
    <recommendedName>
        <fullName evidence="1">non-specific serine/threonine protein kinase</fullName>
        <ecNumber evidence="1">2.7.11.1</ecNumber>
    </recommendedName>
</protein>
<feature type="domain" description="Protein kinase" evidence="5">
    <location>
        <begin position="38"/>
        <end position="400"/>
    </location>
</feature>
<evidence type="ECO:0000256" key="3">
    <source>
        <dbReference type="ARBA" id="ARBA00022840"/>
    </source>
</evidence>
<dbReference type="Gene3D" id="3.30.200.20">
    <property type="entry name" value="Phosphorylase Kinase, domain 1"/>
    <property type="match status" value="1"/>
</dbReference>
<dbReference type="InterPro" id="IPR017441">
    <property type="entry name" value="Protein_kinase_ATP_BS"/>
</dbReference>
<dbReference type="PROSITE" id="PS00108">
    <property type="entry name" value="PROTEIN_KINASE_ST"/>
    <property type="match status" value="1"/>
</dbReference>
<reference evidence="6" key="1">
    <citation type="journal article" date="2020" name="Nature">
        <title>Giant virus diversity and host interactions through global metagenomics.</title>
        <authorList>
            <person name="Schulz F."/>
            <person name="Roux S."/>
            <person name="Paez-Espino D."/>
            <person name="Jungbluth S."/>
            <person name="Walsh D.A."/>
            <person name="Denef V.J."/>
            <person name="McMahon K.D."/>
            <person name="Konstantinidis K.T."/>
            <person name="Eloe-Fadrosh E.A."/>
            <person name="Kyrpides N.C."/>
            <person name="Woyke T."/>
        </authorList>
    </citation>
    <scope>NUCLEOTIDE SEQUENCE</scope>
    <source>
        <strain evidence="6">GVMAG-M-3300009161-36</strain>
    </source>
</reference>
<sequence length="403" mass="46166">MSNASATQQPIVFEQIDSSMVTEIPEKYKNRTLINSRYVFEKKIGSGSFGSVYRGINIISGDRVAIKFEATTTKIPTLLWESKILNHLAGIPGVVKLRYFGSESNKNIIVMDLFSRTLCEEINKLKADNSIIDASLHTRNENVNLVLQQQQQPRPHPYPQCSDNESPNIENSSINDDVNELEEKNSEYLENSPPSSHLCADINTECVDNLMKQIPSYTKDVTNYLISMIQIIKRVHDAGVVHRDIKPENFMLSLHSSEQKSGDDEKILNIIDFGLSRFYMKGEKHVINTYDKSMVGTMRYTSKHIHEGNVYSRRDDIISIMYVAIYLLKGTLTWMGLSSKKGDTRTKEELVYDKKVMTTSEELCEGLPTLFQKLLDYSYSLEFEEKPDYSYMIRQCKMLLKTL</sequence>
<dbReference type="InterPro" id="IPR011009">
    <property type="entry name" value="Kinase-like_dom_sf"/>
</dbReference>